<proteinExistence type="predicted"/>
<reference evidence="2 3" key="1">
    <citation type="submission" date="2017-03" db="EMBL/GenBank/DDBJ databases">
        <title>Draft genome sequence of Streptomyces scabrisporus NF3, endophyte isolated from Amphipterygium adstringens.</title>
        <authorList>
            <person name="Vazquez M."/>
            <person name="Ceapa C.D."/>
            <person name="Rodriguez Luna D."/>
            <person name="Sanchez Esquivel S."/>
        </authorList>
    </citation>
    <scope>NUCLEOTIDE SEQUENCE [LARGE SCALE GENOMIC DNA]</scope>
    <source>
        <strain evidence="2 3">NF3</strain>
    </source>
</reference>
<evidence type="ECO:0000313" key="2">
    <source>
        <dbReference type="EMBL" id="OPC76765.1"/>
    </source>
</evidence>
<gene>
    <name evidence="2" type="ORF">B4N89_45645</name>
</gene>
<name>A0A1T3NJ95_9ACTN</name>
<dbReference type="RefSeq" id="WP_078982614.1">
    <property type="nucleotide sequence ID" value="NZ_MWQN01000005.1"/>
</dbReference>
<comment type="caution">
    <text evidence="2">The sequence shown here is derived from an EMBL/GenBank/DDBJ whole genome shotgun (WGS) entry which is preliminary data.</text>
</comment>
<protein>
    <submittedName>
        <fullName evidence="2">Uncharacterized protein</fullName>
    </submittedName>
</protein>
<keyword evidence="3" id="KW-1185">Reference proteome</keyword>
<dbReference type="Proteomes" id="UP000190037">
    <property type="component" value="Unassembled WGS sequence"/>
</dbReference>
<organism evidence="2 3">
    <name type="scientific">Embleya scabrispora</name>
    <dbReference type="NCBI Taxonomy" id="159449"/>
    <lineage>
        <taxon>Bacteria</taxon>
        <taxon>Bacillati</taxon>
        <taxon>Actinomycetota</taxon>
        <taxon>Actinomycetes</taxon>
        <taxon>Kitasatosporales</taxon>
        <taxon>Streptomycetaceae</taxon>
        <taxon>Embleya</taxon>
    </lineage>
</organism>
<feature type="region of interest" description="Disordered" evidence="1">
    <location>
        <begin position="30"/>
        <end position="65"/>
    </location>
</feature>
<sequence>MGTSFTPSMRSAVLAVTVSVVFGVSCDNSNGGSQKTAAASASSVPSRPPDTADSPTPARTSASADASIAPSSAILKVKVRDAFAGLQATLKDTCTPSNCAYFLGRVHDELHRLDRAMKTDPKGAGHFPEPIALIKALDAELGGDRSFENLNKHQTTLLRTRDRINSWMQGHPDDYR</sequence>
<accession>A0A1T3NJ95</accession>
<evidence type="ECO:0000256" key="1">
    <source>
        <dbReference type="SAM" id="MobiDB-lite"/>
    </source>
</evidence>
<dbReference type="OrthoDB" id="4249885at2"/>
<dbReference type="AlphaFoldDB" id="A0A1T3NJ95"/>
<evidence type="ECO:0000313" key="3">
    <source>
        <dbReference type="Proteomes" id="UP000190037"/>
    </source>
</evidence>
<dbReference type="EMBL" id="MWQN01000005">
    <property type="protein sequence ID" value="OPC76765.1"/>
    <property type="molecule type" value="Genomic_DNA"/>
</dbReference>